<evidence type="ECO:0000313" key="2">
    <source>
        <dbReference type="EMBL" id="KAG1338436.1"/>
    </source>
</evidence>
<accession>A0A8K0N0B7</accession>
<dbReference type="InterPro" id="IPR009646">
    <property type="entry name" value="Root_cap"/>
</dbReference>
<feature type="signal peptide" evidence="1">
    <location>
        <begin position="1"/>
        <end position="26"/>
    </location>
</feature>
<keyword evidence="1" id="KW-0732">Signal</keyword>
<gene>
    <name evidence="2" type="ORF">COCNU_04G007420</name>
</gene>
<keyword evidence="3" id="KW-1185">Reference proteome</keyword>
<reference evidence="2" key="2">
    <citation type="submission" date="2019-07" db="EMBL/GenBank/DDBJ databases">
        <authorList>
            <person name="Yang Y."/>
            <person name="Bocs S."/>
            <person name="Baudouin L."/>
        </authorList>
    </citation>
    <scope>NUCLEOTIDE SEQUENCE</scope>
    <source>
        <tissue evidence="2">Spear leaf of Hainan Tall coconut</tissue>
    </source>
</reference>
<protein>
    <recommendedName>
        <fullName evidence="4">Root cap</fullName>
    </recommendedName>
</protein>
<proteinExistence type="predicted"/>
<name>A0A8K0N0B7_COCNU</name>
<dbReference type="AlphaFoldDB" id="A0A8K0N0B7"/>
<evidence type="ECO:0000256" key="1">
    <source>
        <dbReference type="SAM" id="SignalP"/>
    </source>
</evidence>
<dbReference type="Pfam" id="PF06830">
    <property type="entry name" value="Root_cap"/>
    <property type="match status" value="1"/>
</dbReference>
<organism evidence="2 3">
    <name type="scientific">Cocos nucifera</name>
    <name type="common">Coconut palm</name>
    <dbReference type="NCBI Taxonomy" id="13894"/>
    <lineage>
        <taxon>Eukaryota</taxon>
        <taxon>Viridiplantae</taxon>
        <taxon>Streptophyta</taxon>
        <taxon>Embryophyta</taxon>
        <taxon>Tracheophyta</taxon>
        <taxon>Spermatophyta</taxon>
        <taxon>Magnoliopsida</taxon>
        <taxon>Liliopsida</taxon>
        <taxon>Arecaceae</taxon>
        <taxon>Arecoideae</taxon>
        <taxon>Cocoseae</taxon>
        <taxon>Attaleinae</taxon>
        <taxon>Cocos</taxon>
    </lineage>
</organism>
<dbReference type="EMBL" id="CM017875">
    <property type="protein sequence ID" value="KAG1338436.1"/>
    <property type="molecule type" value="Genomic_DNA"/>
</dbReference>
<evidence type="ECO:0000313" key="3">
    <source>
        <dbReference type="Proteomes" id="UP000797356"/>
    </source>
</evidence>
<reference evidence="2" key="1">
    <citation type="journal article" date="2017" name="Gigascience">
        <title>The genome draft of coconut (Cocos nucifera).</title>
        <authorList>
            <person name="Xiao Y."/>
            <person name="Xu P."/>
            <person name="Fan H."/>
            <person name="Baudouin L."/>
            <person name="Xia W."/>
            <person name="Bocs S."/>
            <person name="Xu J."/>
            <person name="Li Q."/>
            <person name="Guo A."/>
            <person name="Zhou L."/>
            <person name="Li J."/>
            <person name="Wu Y."/>
            <person name="Ma Z."/>
            <person name="Armero A."/>
            <person name="Issali A.E."/>
            <person name="Liu N."/>
            <person name="Peng M."/>
            <person name="Yang Y."/>
        </authorList>
    </citation>
    <scope>NUCLEOTIDE SEQUENCE</scope>
    <source>
        <tissue evidence="2">Spear leaf of Hainan Tall coconut</tissue>
    </source>
</reference>
<feature type="chain" id="PRO_5035418706" description="Root cap" evidence="1">
    <location>
        <begin position="27"/>
        <end position="320"/>
    </location>
</feature>
<comment type="caution">
    <text evidence="2">The sequence shown here is derived from an EMBL/GenBank/DDBJ whole genome shotgun (WGS) entry which is preliminary data.</text>
</comment>
<dbReference type="Proteomes" id="UP000797356">
    <property type="component" value="Chromosome 4"/>
</dbReference>
<dbReference type="OrthoDB" id="2012063at2759"/>
<sequence length="320" mass="36004">MQSAESKWMAMFLLLFVAVTMETGGAMPPDKLFCIKPWSPCHLKVIRCPKECPYTKPKLPQAKACYLDCYSPKCEAVCQGHKPCHHPGSGCHDPRFIGADGAVFYFHGRKDEHFNLVSDPNLQINARFIGLRPAGRTRDFTWIQALGFTYGSHSFTVEAARVKQWDSNVDHLKFSYDGKPLLVPEGHLSDWKSLDKELTLERTGTRNSIRVTLGGIAEAMLNVVPITKEDDEIHNYRIPSNDSFAHFEVQFRFIGLSPQVEGVLGRTYRPDYENTAKRGVLMPVVGGEDKYKTSSLLSADCKLCLVSPKEGDEIELHILR</sequence>
<evidence type="ECO:0008006" key="4">
    <source>
        <dbReference type="Google" id="ProtNLM"/>
    </source>
</evidence>
<dbReference type="PANTHER" id="PTHR31656">
    <property type="entry name" value="ROOT CAP DOMAIN-CONTAINING PROTEIN"/>
    <property type="match status" value="1"/>
</dbReference>